<feature type="transmembrane region" description="Helical" evidence="1">
    <location>
        <begin position="6"/>
        <end position="30"/>
    </location>
</feature>
<dbReference type="STRING" id="1797532.A2729_01335"/>
<keyword evidence="1" id="KW-0472">Membrane</keyword>
<name>A0A1G1XV84_9BACT</name>
<evidence type="ECO:0008006" key="4">
    <source>
        <dbReference type="Google" id="ProtNLM"/>
    </source>
</evidence>
<feature type="transmembrane region" description="Helical" evidence="1">
    <location>
        <begin position="68"/>
        <end position="92"/>
    </location>
</feature>
<feature type="transmembrane region" description="Helical" evidence="1">
    <location>
        <begin position="104"/>
        <end position="128"/>
    </location>
</feature>
<feature type="transmembrane region" description="Helical" evidence="1">
    <location>
        <begin position="39"/>
        <end position="62"/>
    </location>
</feature>
<gene>
    <name evidence="2" type="ORF">A2729_01335</name>
</gene>
<accession>A0A1G1XV84</accession>
<proteinExistence type="predicted"/>
<dbReference type="AlphaFoldDB" id="A0A1G1XV84"/>
<keyword evidence="1" id="KW-0812">Transmembrane</keyword>
<evidence type="ECO:0000313" key="3">
    <source>
        <dbReference type="Proteomes" id="UP000178930"/>
    </source>
</evidence>
<dbReference type="Proteomes" id="UP000178930">
    <property type="component" value="Unassembled WGS sequence"/>
</dbReference>
<organism evidence="2 3">
    <name type="scientific">Candidatus Buchananbacteria bacterium RIFCSPHIGHO2_01_FULL_39_14</name>
    <dbReference type="NCBI Taxonomy" id="1797532"/>
    <lineage>
        <taxon>Bacteria</taxon>
        <taxon>Candidatus Buchananiibacteriota</taxon>
    </lineage>
</organism>
<dbReference type="EMBL" id="MHIB01000027">
    <property type="protein sequence ID" value="OGY43948.1"/>
    <property type="molecule type" value="Genomic_DNA"/>
</dbReference>
<comment type="caution">
    <text evidence="2">The sequence shown here is derived from an EMBL/GenBank/DDBJ whole genome shotgun (WGS) entry which is preliminary data.</text>
</comment>
<feature type="transmembrane region" description="Helical" evidence="1">
    <location>
        <begin position="140"/>
        <end position="160"/>
    </location>
</feature>
<keyword evidence="1" id="KW-1133">Transmembrane helix</keyword>
<sequence>MEILKIIFTTILILDIPLAIASFIFAYILLFRRDWKNPIYFNFGMATLFLGLWILVTILTYIQNLFLSTYFLATLSFIFGLWILHYFAIFTYKYPYPFKKDSNIIFLLYIITSLFTLSFLIPNFYIINVELRFPFLYEELNLIGLTLFNIYFVILSILSFKNLIYKYLNSTGLHRVQIKKIIIGTAVGVIANIIFSLSSYYFIPYDFTIIGILFTFGVLMYIYSIMFSSNY</sequence>
<evidence type="ECO:0000313" key="2">
    <source>
        <dbReference type="EMBL" id="OGY43948.1"/>
    </source>
</evidence>
<reference evidence="2 3" key="1">
    <citation type="journal article" date="2016" name="Nat. Commun.">
        <title>Thousands of microbial genomes shed light on interconnected biogeochemical processes in an aquifer system.</title>
        <authorList>
            <person name="Anantharaman K."/>
            <person name="Brown C.T."/>
            <person name="Hug L.A."/>
            <person name="Sharon I."/>
            <person name="Castelle C.J."/>
            <person name="Probst A.J."/>
            <person name="Thomas B.C."/>
            <person name="Singh A."/>
            <person name="Wilkins M.J."/>
            <person name="Karaoz U."/>
            <person name="Brodie E.L."/>
            <person name="Williams K.H."/>
            <person name="Hubbard S.S."/>
            <person name="Banfield J.F."/>
        </authorList>
    </citation>
    <scope>NUCLEOTIDE SEQUENCE [LARGE SCALE GENOMIC DNA]</scope>
</reference>
<protein>
    <recommendedName>
        <fullName evidence="4">Histidine kinase N-terminal 7TM region domain-containing protein</fullName>
    </recommendedName>
</protein>
<feature type="transmembrane region" description="Helical" evidence="1">
    <location>
        <begin position="209"/>
        <end position="227"/>
    </location>
</feature>
<feature type="transmembrane region" description="Helical" evidence="1">
    <location>
        <begin position="181"/>
        <end position="203"/>
    </location>
</feature>
<evidence type="ECO:0000256" key="1">
    <source>
        <dbReference type="SAM" id="Phobius"/>
    </source>
</evidence>